<accession>A0AB34Y8L4</accession>
<comment type="caution">
    <text evidence="4">The sequence shown here is derived from an EMBL/GenBank/DDBJ whole genome shotgun (WGS) entry which is preliminary data.</text>
</comment>
<dbReference type="Proteomes" id="UP000076989">
    <property type="component" value="Unassembled WGS sequence"/>
</dbReference>
<evidence type="ECO:0000259" key="3">
    <source>
        <dbReference type="Pfam" id="PF14471"/>
    </source>
</evidence>
<feature type="domain" description="SHOCT" evidence="2">
    <location>
        <begin position="280"/>
        <end position="307"/>
    </location>
</feature>
<dbReference type="AlphaFoldDB" id="A0AB34Y8L4"/>
<proteinExistence type="predicted"/>
<evidence type="ECO:0000256" key="1">
    <source>
        <dbReference type="SAM" id="MobiDB-lite"/>
    </source>
</evidence>
<dbReference type="InterPro" id="IPR027872">
    <property type="entry name" value="DUF4428"/>
</dbReference>
<sequence>MAKNCDVCGKKIGLLTINLKTKNGLICGDCAEKIGLGIDFKSVSVADYLTIEDVKEHQSAHTKIDVKQYLADLKTKEKEARIDERNEKKSEKDAKKQAYKSEKQLFMEHGARVAGKMHADFKDKKVLFDKEFLVDPKTVPFKDIVSYTPTTGGHSVSKHHRGARGIAGGLIAGPVGAVVAASTGGKDYDVINDAHITVSFKDGTTRTLKYVNADYKSDSLLLKSLMNDYNTGISILEAIIATNQQDMSSITDSANANDQPDVSMTASDTKPTSNQTIDADELIKLKSLVDDGVITQADFDAKKKQILGL</sequence>
<evidence type="ECO:0008006" key="6">
    <source>
        <dbReference type="Google" id="ProtNLM"/>
    </source>
</evidence>
<reference evidence="4 5" key="1">
    <citation type="submission" date="2016-03" db="EMBL/GenBank/DDBJ databases">
        <title>Comparative genomics of 54 Lactobacillus plantarum strains reveals genomic uncoupling from niche constraints.</title>
        <authorList>
            <person name="Martino M.E."/>
        </authorList>
    </citation>
    <scope>NUCLEOTIDE SEQUENCE [LARGE SCALE GENOMIC DNA]</scope>
    <source>
        <strain evidence="4 5">Nizo2260</strain>
    </source>
</reference>
<evidence type="ECO:0000313" key="5">
    <source>
        <dbReference type="Proteomes" id="UP000076989"/>
    </source>
</evidence>
<evidence type="ECO:0000259" key="2">
    <source>
        <dbReference type="Pfam" id="PF09851"/>
    </source>
</evidence>
<feature type="region of interest" description="Disordered" evidence="1">
    <location>
        <begin position="250"/>
        <end position="274"/>
    </location>
</feature>
<gene>
    <name evidence="4" type="ORF">Nizo2260_0009</name>
</gene>
<dbReference type="EMBL" id="LUWI01000004">
    <property type="protein sequence ID" value="KZU08754.1"/>
    <property type="molecule type" value="Genomic_DNA"/>
</dbReference>
<dbReference type="Pfam" id="PF14471">
    <property type="entry name" value="DUF4428"/>
    <property type="match status" value="1"/>
</dbReference>
<dbReference type="Pfam" id="PF09851">
    <property type="entry name" value="SHOCT"/>
    <property type="match status" value="1"/>
</dbReference>
<name>A0AB34Y8L4_LACPN</name>
<evidence type="ECO:0000313" key="4">
    <source>
        <dbReference type="EMBL" id="KZU08754.1"/>
    </source>
</evidence>
<feature type="domain" description="DUF4428" evidence="3">
    <location>
        <begin position="4"/>
        <end position="57"/>
    </location>
</feature>
<dbReference type="InterPro" id="IPR018649">
    <property type="entry name" value="SHOCT"/>
</dbReference>
<protein>
    <recommendedName>
        <fullName evidence="6">DUF4428 domain-containing protein</fullName>
    </recommendedName>
</protein>
<dbReference type="RefSeq" id="WP_049787978.1">
    <property type="nucleotide sequence ID" value="NZ_CABMJP010000001.1"/>
</dbReference>
<organism evidence="4 5">
    <name type="scientific">Lactiplantibacillus plantarum</name>
    <name type="common">Lactobacillus plantarum</name>
    <dbReference type="NCBI Taxonomy" id="1590"/>
    <lineage>
        <taxon>Bacteria</taxon>
        <taxon>Bacillati</taxon>
        <taxon>Bacillota</taxon>
        <taxon>Bacilli</taxon>
        <taxon>Lactobacillales</taxon>
        <taxon>Lactobacillaceae</taxon>
        <taxon>Lactiplantibacillus</taxon>
    </lineage>
</organism>